<evidence type="ECO:0000256" key="1">
    <source>
        <dbReference type="SAM" id="MobiDB-lite"/>
    </source>
</evidence>
<feature type="region of interest" description="Disordered" evidence="1">
    <location>
        <begin position="365"/>
        <end position="384"/>
    </location>
</feature>
<feature type="compositionally biased region" description="Polar residues" evidence="1">
    <location>
        <begin position="623"/>
        <end position="634"/>
    </location>
</feature>
<dbReference type="RefSeq" id="XP_033803202.1">
    <property type="nucleotide sequence ID" value="XM_033947311.1"/>
</dbReference>
<feature type="region of interest" description="Disordered" evidence="1">
    <location>
        <begin position="612"/>
        <end position="634"/>
    </location>
</feature>
<gene>
    <name evidence="3 4" type="primary">LOC117361664</name>
</gene>
<feature type="region of interest" description="Disordered" evidence="1">
    <location>
        <begin position="766"/>
        <end position="874"/>
    </location>
</feature>
<dbReference type="RefSeq" id="XP_033803203.1">
    <property type="nucleotide sequence ID" value="XM_033947312.1"/>
</dbReference>
<evidence type="ECO:0000313" key="3">
    <source>
        <dbReference type="RefSeq" id="XP_033803202.1"/>
    </source>
</evidence>
<dbReference type="KEGG" id="gsh:117361664"/>
<reference evidence="3 4" key="1">
    <citation type="submission" date="2025-04" db="UniProtKB">
        <authorList>
            <consortium name="RefSeq"/>
        </authorList>
    </citation>
    <scope>IDENTIFICATION</scope>
</reference>
<evidence type="ECO:0000313" key="4">
    <source>
        <dbReference type="RefSeq" id="XP_033803203.1"/>
    </source>
</evidence>
<feature type="region of interest" description="Disordered" evidence="1">
    <location>
        <begin position="243"/>
        <end position="262"/>
    </location>
</feature>
<feature type="compositionally biased region" description="Low complexity" evidence="1">
    <location>
        <begin position="807"/>
        <end position="818"/>
    </location>
</feature>
<proteinExistence type="predicted"/>
<feature type="compositionally biased region" description="Polar residues" evidence="1">
    <location>
        <begin position="827"/>
        <end position="838"/>
    </location>
</feature>
<dbReference type="GeneID" id="117361664"/>
<dbReference type="OrthoDB" id="9909865at2759"/>
<name>A0A6P8RGE0_GEOSA</name>
<dbReference type="AlphaFoldDB" id="A0A6P8RGE0"/>
<protein>
    <submittedName>
        <fullName evidence="3 4">Uncharacterized protein LOC117361664 isoform X1</fullName>
    </submittedName>
</protein>
<dbReference type="Proteomes" id="UP000515159">
    <property type="component" value="Chromosome 5"/>
</dbReference>
<organism evidence="2 4">
    <name type="scientific">Geotrypetes seraphini</name>
    <name type="common">Gaboon caecilian</name>
    <name type="synonym">Caecilia seraphini</name>
    <dbReference type="NCBI Taxonomy" id="260995"/>
    <lineage>
        <taxon>Eukaryota</taxon>
        <taxon>Metazoa</taxon>
        <taxon>Chordata</taxon>
        <taxon>Craniata</taxon>
        <taxon>Vertebrata</taxon>
        <taxon>Euteleostomi</taxon>
        <taxon>Amphibia</taxon>
        <taxon>Gymnophiona</taxon>
        <taxon>Geotrypetes</taxon>
    </lineage>
</organism>
<accession>A0A6P8RGE0</accession>
<feature type="region of interest" description="Disordered" evidence="1">
    <location>
        <begin position="660"/>
        <end position="681"/>
    </location>
</feature>
<sequence>MNGTFLNIDTKKMDARKDATKLDNTWICDSPKSNKSAGDNAMIGSQGDSSNGTSVILCEEGNKVFLANSCSNNMNALCWEKNEQREEQTVPGDLMQILHTPMDEGLRVELIGLPLLVPKPPSDSYTFSCCPFPPLTFNRMALDTLKVTHNCFNTPVSSQKKTKKHLTPVMEMDLESISHEAQKTEHTPEGDDAKENERKRDQFPDLFQYDLPISEESYLYIPLYQSCFEAECLEIANKLQCAGSSTRSPSGHGQNRTPKRKQGIVDVSTIENETLPYESTPMKYLLASEEALVLQSAGKDHTGVKCTFFGNGDLDLEKINLQLDVKESVCQVWERRLSEEPLPPSQVLKTLEELPSIEGIGVLGNIQDSASSNSREQEKESTESLEIVATPALNCTLDVQEPFKMSVSAVGKAHDSFNVTLNLPQKLQTDEQTVKAELNQTQLINCCNIAGTNLTVAYEMQTGRVPEMNTTHQLGTVLCHSSTPEGGYQQKTQDDSSSKESNGGFLPDMEHSLSSVKPHSTESTHNESSLSLGSLTFVTTTLMTSTPLQGNMQFQFMKSIYGDSMQKDPNLSVSSVIEERSLDTMVNQNPSCRKVAGAPKSVRVNAKVTVQTPDGKSKLDSIPKTSSLPQNSTRRSLIPRAEIPARSMLPASRRCLTLTIASEEQSTPKDFPLKGRGPTESRPLARQSLGNIGAAFQRSSAALKRQSLAGVHHAGMLCQIKEASLAKIEKLSTIKETDTAPHPNTKPAVPQLASRLSKLPGHVSSQLSFGGRVSLGSTPQYKGSKTLGLKENRSPTSRVSSALCPAKLSTTSSNKSSLGRCPAATGRNGTYIRNQTFRPHTAKKTHETEQTAGSPAAETQKEHITLPSGTDTGDDMAWTLTASKEGKGKPEGSARHQFCKECIQKENAKADLLCQLETVKKKLVDREMLCMMHMERLHILETTCESLKMKLHSMETSDDIKLHEETCKA</sequence>
<feature type="region of interest" description="Disordered" evidence="1">
    <location>
        <begin position="178"/>
        <end position="201"/>
    </location>
</feature>
<feature type="compositionally biased region" description="Polar residues" evidence="1">
    <location>
        <begin position="243"/>
        <end position="256"/>
    </location>
</feature>
<keyword evidence="2" id="KW-1185">Reference proteome</keyword>
<feature type="region of interest" description="Disordered" evidence="1">
    <location>
        <begin position="478"/>
        <end position="530"/>
    </location>
</feature>
<evidence type="ECO:0000313" key="2">
    <source>
        <dbReference type="Proteomes" id="UP000515159"/>
    </source>
</evidence>